<protein>
    <submittedName>
        <fullName evidence="13">Uncharacterized protein</fullName>
    </submittedName>
</protein>
<dbReference type="GO" id="GO:0016887">
    <property type="term" value="F:ATP hydrolysis activity"/>
    <property type="evidence" value="ECO:0007669"/>
    <property type="project" value="InterPro"/>
</dbReference>
<keyword evidence="14" id="KW-1185">Reference proteome</keyword>
<feature type="domain" description="ABC transmembrane type-1" evidence="12">
    <location>
        <begin position="767"/>
        <end position="1046"/>
    </location>
</feature>
<dbReference type="Pfam" id="PF00005">
    <property type="entry name" value="ABC_tran"/>
    <property type="match status" value="2"/>
</dbReference>
<keyword evidence="3 10" id="KW-0812">Transmembrane</keyword>
<dbReference type="InterPro" id="IPR003439">
    <property type="entry name" value="ABC_transporter-like_ATP-bd"/>
</dbReference>
<keyword evidence="7 10" id="KW-1133">Transmembrane helix</keyword>
<dbReference type="PROSITE" id="PS50929">
    <property type="entry name" value="ABC_TM1F"/>
    <property type="match status" value="2"/>
</dbReference>
<organism evidence="13 14">
    <name type="scientific">Pelagomonas calceolata</name>
    <dbReference type="NCBI Taxonomy" id="35677"/>
    <lineage>
        <taxon>Eukaryota</taxon>
        <taxon>Sar</taxon>
        <taxon>Stramenopiles</taxon>
        <taxon>Ochrophyta</taxon>
        <taxon>Pelagophyceae</taxon>
        <taxon>Pelagomonadales</taxon>
        <taxon>Pelagomonadaceae</taxon>
        <taxon>Pelagomonas</taxon>
    </lineage>
</organism>
<dbReference type="FunFam" id="1.20.1560.10:FF:000013">
    <property type="entry name" value="ABC transporter C family member 2"/>
    <property type="match status" value="1"/>
</dbReference>
<proteinExistence type="predicted"/>
<dbReference type="InterPro" id="IPR036640">
    <property type="entry name" value="ABC1_TM_sf"/>
</dbReference>
<dbReference type="GO" id="GO:0005524">
    <property type="term" value="F:ATP binding"/>
    <property type="evidence" value="ECO:0007669"/>
    <property type="project" value="UniProtKB-KW"/>
</dbReference>
<comment type="subcellular location">
    <subcellularLocation>
        <location evidence="1">Membrane</location>
        <topology evidence="1">Multi-pass membrane protein</topology>
    </subcellularLocation>
</comment>
<evidence type="ECO:0000256" key="9">
    <source>
        <dbReference type="SAM" id="MobiDB-lite"/>
    </source>
</evidence>
<evidence type="ECO:0000259" key="11">
    <source>
        <dbReference type="PROSITE" id="PS50893"/>
    </source>
</evidence>
<feature type="transmembrane region" description="Helical" evidence="10">
    <location>
        <begin position="66"/>
        <end position="89"/>
    </location>
</feature>
<dbReference type="InterPro" id="IPR011527">
    <property type="entry name" value="ABC1_TM_dom"/>
</dbReference>
<evidence type="ECO:0000313" key="14">
    <source>
        <dbReference type="Proteomes" id="UP000789595"/>
    </source>
</evidence>
<feature type="transmembrane region" description="Helical" evidence="10">
    <location>
        <begin position="282"/>
        <end position="303"/>
    </location>
</feature>
<feature type="transmembrane region" description="Helical" evidence="10">
    <location>
        <begin position="35"/>
        <end position="54"/>
    </location>
</feature>
<dbReference type="SUPFAM" id="SSF52540">
    <property type="entry name" value="P-loop containing nucleoside triphosphate hydrolases"/>
    <property type="match status" value="2"/>
</dbReference>
<accession>A0A8J2T0V4</accession>
<feature type="transmembrane region" description="Helical" evidence="10">
    <location>
        <begin position="893"/>
        <end position="916"/>
    </location>
</feature>
<feature type="transmembrane region" description="Helical" evidence="10">
    <location>
        <begin position="766"/>
        <end position="787"/>
    </location>
</feature>
<evidence type="ECO:0000256" key="10">
    <source>
        <dbReference type="SAM" id="Phobius"/>
    </source>
</evidence>
<feature type="transmembrane region" description="Helical" evidence="10">
    <location>
        <begin position="309"/>
        <end position="332"/>
    </location>
</feature>
<gene>
    <name evidence="13" type="ORF">PECAL_6P17300</name>
</gene>
<comment type="caution">
    <text evidence="13">The sequence shown here is derived from an EMBL/GenBank/DDBJ whole genome shotgun (WGS) entry which is preliminary data.</text>
</comment>
<keyword evidence="2" id="KW-0813">Transport</keyword>
<keyword evidence="5" id="KW-0547">Nucleotide-binding</keyword>
<evidence type="ECO:0000256" key="8">
    <source>
        <dbReference type="ARBA" id="ARBA00023136"/>
    </source>
</evidence>
<feature type="transmembrane region" description="Helical" evidence="10">
    <location>
        <begin position="174"/>
        <end position="195"/>
    </location>
</feature>
<evidence type="ECO:0000256" key="6">
    <source>
        <dbReference type="ARBA" id="ARBA00022840"/>
    </source>
</evidence>
<evidence type="ECO:0000256" key="7">
    <source>
        <dbReference type="ARBA" id="ARBA00022989"/>
    </source>
</evidence>
<feature type="transmembrane region" description="Helical" evidence="10">
    <location>
        <begin position="807"/>
        <end position="830"/>
    </location>
</feature>
<dbReference type="SMART" id="SM00382">
    <property type="entry name" value="AAA"/>
    <property type="match status" value="2"/>
</dbReference>
<keyword evidence="6" id="KW-0067">ATP-binding</keyword>
<dbReference type="PANTHER" id="PTHR24223">
    <property type="entry name" value="ATP-BINDING CASSETTE SUB-FAMILY C"/>
    <property type="match status" value="1"/>
</dbReference>
<evidence type="ECO:0000256" key="2">
    <source>
        <dbReference type="ARBA" id="ARBA00022448"/>
    </source>
</evidence>
<evidence type="ECO:0000256" key="5">
    <source>
        <dbReference type="ARBA" id="ARBA00022741"/>
    </source>
</evidence>
<keyword evidence="4" id="KW-0677">Repeat</keyword>
<dbReference type="Gene3D" id="1.20.1560.10">
    <property type="entry name" value="ABC transporter type 1, transmembrane domain"/>
    <property type="match status" value="2"/>
</dbReference>
<dbReference type="InterPro" id="IPR017871">
    <property type="entry name" value="ABC_transporter-like_CS"/>
</dbReference>
<name>A0A8J2T0V4_9STRA</name>
<dbReference type="Gene3D" id="3.40.50.300">
    <property type="entry name" value="P-loop containing nucleotide triphosphate hydrolases"/>
    <property type="match status" value="2"/>
</dbReference>
<reference evidence="13" key="1">
    <citation type="submission" date="2021-11" db="EMBL/GenBank/DDBJ databases">
        <authorList>
            <consortium name="Genoscope - CEA"/>
            <person name="William W."/>
        </authorList>
    </citation>
    <scope>NUCLEOTIDE SEQUENCE</scope>
</reference>
<dbReference type="CDD" id="cd18580">
    <property type="entry name" value="ABC_6TM_ABCC_D2"/>
    <property type="match status" value="1"/>
</dbReference>
<dbReference type="InterPro" id="IPR003593">
    <property type="entry name" value="AAA+_ATPase"/>
</dbReference>
<dbReference type="Pfam" id="PF00664">
    <property type="entry name" value="ABC_membrane"/>
    <property type="match status" value="2"/>
</dbReference>
<dbReference type="InterPro" id="IPR044726">
    <property type="entry name" value="ABCC_6TM_D2"/>
</dbReference>
<evidence type="ECO:0000256" key="3">
    <source>
        <dbReference type="ARBA" id="ARBA00022692"/>
    </source>
</evidence>
<evidence type="ECO:0000256" key="1">
    <source>
        <dbReference type="ARBA" id="ARBA00004141"/>
    </source>
</evidence>
<dbReference type="InterPro" id="IPR050173">
    <property type="entry name" value="ABC_transporter_C-like"/>
</dbReference>
<dbReference type="InterPro" id="IPR044746">
    <property type="entry name" value="ABCC_6TM_D1"/>
</dbReference>
<sequence>MTDSMRHNDLSEPLLAAEEAVRAEPQQAKAKKWPIARTLLAAAIAHLSIAAWQLGFQWPPHVRACTHQICGGLICATVALSILISWLLAELYTIERTGSPEDRAGVVATYTFWWVTPTLRRANALHKLRPDDLPQLPTHDRASFLKKRFCEVWLDVSNKRSLLVTLLYSIQKRVLVKTLLHGWAFLGLMFLDPLILKKLLDAADNQKQTERNYGYALFLAVSMFLRVSCMEVCFFGSVRVMNNARTAIGPAVFAKALRHETDMDSGALTNLMATDADKLGRWTWTVFFLAQWSFAVVSLPAVVYCMYSLLGNAALCGAGTLLVTNHLSMLLARRTKPIVARLQEARDKRASLVSECVASARLLKLRGWIDDAKDQIDDARNIEMRHLVSIRLLDAANILLGSLSGLAVPASIFSYYTVVDHKILTPAVAFAALAWIQQMRWSINTLPDIYNLWAALQPSCERLGRFLSSEHVEEDEDASQVCRFVGTVRYAEVTVDIACDKGDLVVITGPVGSGKSTLLATLARALRPLTGQVVASDQRAYVAQRPFLSEGSIEENILFGLARDDERLRDAVRRAQLSKDLEALPCGLEARVGPAGVQLSGGQRARVALARALYAKPSLCILDDVLSAVDAHTGSAIWSDAIVHLREEGCCVVLATHQLHYASRSEVSRVISLGECSVPRETNGHATTSVVDEEEEVEEHPPLQDVEKALRAALFDRHGQVVDAHFVEDVIATLRGSRVEERRREGFIAWSDFRMYLDAFGTHGKVILLLLLALSGCGLGVAANVWLSDWADGGGSRSKQLHGLVTYVLIGGVQAVVLALQTIILTLCALDASKSLHEKMLTAVISTSMAFFDSTPIGNVLNRFLQDLANVDMDVPTTTLDQLTRTLDVTSQLGLVLFFAPFVALSLPLILIPYVFIFRTVRIAARDARRLEAEAHGPCYAHFHDCIRGRGTIRAFGAVSRFERQNEALTNRMATGRYANEAVCKWSQALTTQNGCVLYLGAGLLGVYLVSRGRMTTGQLGLVLLYSASLQRAAMDYMTGLATLEAQFVSVERVAQYCRLHPERTEGDEYEGSEPCALEVRHLKLRYRLERPLALRGVSFSVSKGEKVAICGRTGSGKSSLVQCLARLYEFDGAIRVDGIDVSGLSLRALRSLVRVVQQDATLRADTLRRNLVGPSNINDDIIWAALRLVGAAACVSRCGGLDFEVREGGADFSSGERQLLALARALLPAPPSLLVADECSSNVDEVADSRVHDVLLGLDATVLAICHRLRHVSRFDSCIVMDRGVVVERGASVDLLADPSSRLAALVARQASSSSG</sequence>
<keyword evidence="8 10" id="KW-0472">Membrane</keyword>
<dbReference type="EMBL" id="CAKKNE010000006">
    <property type="protein sequence ID" value="CAH0380091.1"/>
    <property type="molecule type" value="Genomic_DNA"/>
</dbReference>
<dbReference type="PROSITE" id="PS50893">
    <property type="entry name" value="ABC_TRANSPORTER_2"/>
    <property type="match status" value="2"/>
</dbReference>
<feature type="domain" description="ABC transporter" evidence="11">
    <location>
        <begin position="473"/>
        <end position="700"/>
    </location>
</feature>
<dbReference type="SUPFAM" id="SSF90123">
    <property type="entry name" value="ABC transporter transmembrane region"/>
    <property type="match status" value="2"/>
</dbReference>
<feature type="transmembrane region" description="Helical" evidence="10">
    <location>
        <begin position="215"/>
        <end position="235"/>
    </location>
</feature>
<dbReference type="PROSITE" id="PS00211">
    <property type="entry name" value="ABC_TRANSPORTER_1"/>
    <property type="match status" value="2"/>
</dbReference>
<dbReference type="GO" id="GO:0140359">
    <property type="term" value="F:ABC-type transporter activity"/>
    <property type="evidence" value="ECO:0007669"/>
    <property type="project" value="InterPro"/>
</dbReference>
<evidence type="ECO:0000313" key="13">
    <source>
        <dbReference type="EMBL" id="CAH0380091.1"/>
    </source>
</evidence>
<feature type="domain" description="ABC transporter" evidence="11">
    <location>
        <begin position="1080"/>
        <end position="1309"/>
    </location>
</feature>
<evidence type="ECO:0000256" key="4">
    <source>
        <dbReference type="ARBA" id="ARBA00022737"/>
    </source>
</evidence>
<feature type="domain" description="ABC transmembrane type-1" evidence="12">
    <location>
        <begin position="187"/>
        <end position="455"/>
    </location>
</feature>
<evidence type="ECO:0000259" key="12">
    <source>
        <dbReference type="PROSITE" id="PS50929"/>
    </source>
</evidence>
<dbReference type="InterPro" id="IPR027417">
    <property type="entry name" value="P-loop_NTPase"/>
</dbReference>
<dbReference type="OrthoDB" id="64391at2759"/>
<dbReference type="GO" id="GO:0016020">
    <property type="term" value="C:membrane"/>
    <property type="evidence" value="ECO:0007669"/>
    <property type="project" value="UniProtKB-SubCell"/>
</dbReference>
<dbReference type="Proteomes" id="UP000789595">
    <property type="component" value="Unassembled WGS sequence"/>
</dbReference>
<feature type="region of interest" description="Disordered" evidence="9">
    <location>
        <begin position="683"/>
        <end position="702"/>
    </location>
</feature>
<dbReference type="CDD" id="cd18579">
    <property type="entry name" value="ABC_6TM_ABCC_D1"/>
    <property type="match status" value="1"/>
</dbReference>